<dbReference type="AlphaFoldDB" id="A0A2G9HEN1"/>
<sequence>MEVVVELITVSQNFGITAKITPDQRKLTEIQKQIITTILQEQKIPEVTDQIIEIVKLSALLSSDKKPAKVLSNNNGVQAPNLPKECEV</sequence>
<comment type="caution">
    <text evidence="1">The sequence shown here is derived from an EMBL/GenBank/DDBJ whole genome shotgun (WGS) entry which is preliminary data.</text>
</comment>
<name>A0A2G9HEN1_9LAMI</name>
<dbReference type="EMBL" id="NKXS01001981">
    <property type="protein sequence ID" value="PIN15999.1"/>
    <property type="molecule type" value="Genomic_DNA"/>
</dbReference>
<keyword evidence="2" id="KW-1185">Reference proteome</keyword>
<organism evidence="1 2">
    <name type="scientific">Handroanthus impetiginosus</name>
    <dbReference type="NCBI Taxonomy" id="429701"/>
    <lineage>
        <taxon>Eukaryota</taxon>
        <taxon>Viridiplantae</taxon>
        <taxon>Streptophyta</taxon>
        <taxon>Embryophyta</taxon>
        <taxon>Tracheophyta</taxon>
        <taxon>Spermatophyta</taxon>
        <taxon>Magnoliopsida</taxon>
        <taxon>eudicotyledons</taxon>
        <taxon>Gunneridae</taxon>
        <taxon>Pentapetalae</taxon>
        <taxon>asterids</taxon>
        <taxon>lamiids</taxon>
        <taxon>Lamiales</taxon>
        <taxon>Bignoniaceae</taxon>
        <taxon>Crescentiina</taxon>
        <taxon>Tabebuia alliance</taxon>
        <taxon>Handroanthus</taxon>
    </lineage>
</organism>
<protein>
    <submittedName>
        <fullName evidence="1">Uncharacterized protein</fullName>
    </submittedName>
</protein>
<gene>
    <name evidence="1" type="ORF">CDL12_11352</name>
</gene>
<proteinExistence type="predicted"/>
<evidence type="ECO:0000313" key="2">
    <source>
        <dbReference type="Proteomes" id="UP000231279"/>
    </source>
</evidence>
<dbReference type="Proteomes" id="UP000231279">
    <property type="component" value="Unassembled WGS sequence"/>
</dbReference>
<reference evidence="2" key="1">
    <citation type="journal article" date="2018" name="Gigascience">
        <title>Genome assembly of the Pink Ipe (Handroanthus impetiginosus, Bignoniaceae), a highly valued, ecologically keystone Neotropical timber forest tree.</title>
        <authorList>
            <person name="Silva-Junior O.B."/>
            <person name="Grattapaglia D."/>
            <person name="Novaes E."/>
            <person name="Collevatti R.G."/>
        </authorList>
    </citation>
    <scope>NUCLEOTIDE SEQUENCE [LARGE SCALE GENOMIC DNA]</scope>
    <source>
        <strain evidence="2">cv. UFG-1</strain>
    </source>
</reference>
<evidence type="ECO:0000313" key="1">
    <source>
        <dbReference type="EMBL" id="PIN15999.1"/>
    </source>
</evidence>
<accession>A0A2G9HEN1</accession>